<dbReference type="HAMAP" id="MF_00184">
    <property type="entry name" value="Thr_tRNA_synth"/>
    <property type="match status" value="1"/>
</dbReference>
<dbReference type="EC" id="6.1.1.3" evidence="14"/>
<dbReference type="Gene3D" id="3.30.54.20">
    <property type="match status" value="1"/>
</dbReference>
<dbReference type="PRINTS" id="PR01047">
    <property type="entry name" value="TRNASYNTHTHR"/>
</dbReference>
<feature type="binding site" evidence="14">
    <location>
        <position position="551"/>
    </location>
    <ligand>
        <name>Zn(2+)</name>
        <dbReference type="ChEBI" id="CHEBI:29105"/>
        <note>catalytic</note>
    </ligand>
</feature>
<dbReference type="GO" id="GO:0000049">
    <property type="term" value="F:tRNA binding"/>
    <property type="evidence" value="ECO:0007669"/>
    <property type="project" value="UniProtKB-KW"/>
</dbReference>
<dbReference type="InterPro" id="IPR004095">
    <property type="entry name" value="TGS"/>
</dbReference>
<keyword evidence="9 14" id="KW-0067">ATP-binding</keyword>
<dbReference type="InterPro" id="IPR047246">
    <property type="entry name" value="ThrRS_anticodon"/>
</dbReference>
<evidence type="ECO:0000256" key="8">
    <source>
        <dbReference type="ARBA" id="ARBA00022833"/>
    </source>
</evidence>
<dbReference type="InterPro" id="IPR002314">
    <property type="entry name" value="aa-tRNA-synt_IIb"/>
</dbReference>
<dbReference type="RefSeq" id="WP_332520597.1">
    <property type="nucleotide sequence ID" value="NZ_JANRHA010000015.1"/>
</dbReference>
<dbReference type="PROSITE" id="PS51880">
    <property type="entry name" value="TGS"/>
    <property type="match status" value="1"/>
</dbReference>
<comment type="cofactor">
    <cofactor evidence="14">
        <name>Zn(2+)</name>
        <dbReference type="ChEBI" id="CHEBI:29105"/>
    </cofactor>
    <text evidence="14">Binds 1 zinc ion per subunit.</text>
</comment>
<dbReference type="FunFam" id="3.30.980.10:FF:000005">
    <property type="entry name" value="Threonyl-tRNA synthetase, mitochondrial"/>
    <property type="match status" value="1"/>
</dbReference>
<dbReference type="EMBL" id="JANRHA010000015">
    <property type="protein sequence ID" value="MDG3016627.1"/>
    <property type="molecule type" value="Genomic_DNA"/>
</dbReference>
<evidence type="ECO:0000256" key="11">
    <source>
        <dbReference type="ARBA" id="ARBA00022917"/>
    </source>
</evidence>
<name>A0A9X4RFT4_9ACTN</name>
<dbReference type="InterPro" id="IPR002320">
    <property type="entry name" value="Thr-tRNA-ligase_IIa"/>
</dbReference>
<keyword evidence="18" id="KW-1185">Reference proteome</keyword>
<reference evidence="17" key="1">
    <citation type="submission" date="2022-08" db="EMBL/GenBank/DDBJ databases">
        <title>Genome analysis of Corynebacteriales strain.</title>
        <authorList>
            <person name="Lee S.D."/>
        </authorList>
    </citation>
    <scope>NUCLEOTIDE SEQUENCE</scope>
    <source>
        <strain evidence="17">D3-21</strain>
    </source>
</reference>
<dbReference type="Gene3D" id="3.30.930.10">
    <property type="entry name" value="Bira Bifunctional Protein, Domain 2"/>
    <property type="match status" value="1"/>
</dbReference>
<dbReference type="PROSITE" id="PS50862">
    <property type="entry name" value="AA_TRNA_LIGASE_II"/>
    <property type="match status" value="1"/>
</dbReference>
<evidence type="ECO:0000256" key="3">
    <source>
        <dbReference type="ARBA" id="ARBA00022490"/>
    </source>
</evidence>
<keyword evidence="5 14" id="KW-0436">Ligase</keyword>
<evidence type="ECO:0000256" key="13">
    <source>
        <dbReference type="ARBA" id="ARBA00049515"/>
    </source>
</evidence>
<dbReference type="GO" id="GO:0005524">
    <property type="term" value="F:ATP binding"/>
    <property type="evidence" value="ECO:0007669"/>
    <property type="project" value="UniProtKB-UniRule"/>
</dbReference>
<organism evidence="17 18">
    <name type="scientific">Speluncibacter jeojiensis</name>
    <dbReference type="NCBI Taxonomy" id="2710754"/>
    <lineage>
        <taxon>Bacteria</taxon>
        <taxon>Bacillati</taxon>
        <taxon>Actinomycetota</taxon>
        <taxon>Actinomycetes</taxon>
        <taxon>Mycobacteriales</taxon>
        <taxon>Speluncibacteraceae</taxon>
        <taxon>Speluncibacter</taxon>
    </lineage>
</organism>
<evidence type="ECO:0000256" key="14">
    <source>
        <dbReference type="HAMAP-Rule" id="MF_00184"/>
    </source>
</evidence>
<dbReference type="InterPro" id="IPR036621">
    <property type="entry name" value="Anticodon-bd_dom_sf"/>
</dbReference>
<dbReference type="GO" id="GO:0004829">
    <property type="term" value="F:threonine-tRNA ligase activity"/>
    <property type="evidence" value="ECO:0007669"/>
    <property type="project" value="UniProtKB-UniRule"/>
</dbReference>
<evidence type="ECO:0000256" key="12">
    <source>
        <dbReference type="ARBA" id="ARBA00023146"/>
    </source>
</evidence>
<evidence type="ECO:0000256" key="7">
    <source>
        <dbReference type="ARBA" id="ARBA00022741"/>
    </source>
</evidence>
<evidence type="ECO:0000256" key="10">
    <source>
        <dbReference type="ARBA" id="ARBA00022884"/>
    </source>
</evidence>
<proteinExistence type="inferred from homology"/>
<gene>
    <name evidence="14 17" type="primary">thrS</name>
    <name evidence="17" type="ORF">NVS88_18920</name>
</gene>
<feature type="binding site" evidence="14">
    <location>
        <position position="373"/>
    </location>
    <ligand>
        <name>Zn(2+)</name>
        <dbReference type="ChEBI" id="CHEBI:29105"/>
        <note>catalytic</note>
    </ligand>
</feature>
<sequence length="691" mass="77295">MSAGSDAASALEPAVRVTVPAGTTAGAAVREAGLPGKGADAIVVVRDAEGLKDLSWTPETDTEVEAVAANTEDGRSVIRHSCAHVLAQAVQQEFPEAKLGIGPPIENGFYYDFQVAEPFTPEDLARLEKRMKKIVKDAQRFSRRVVEDLDDAREELKDEPFKLELISDKGDKSLSDDPEVMEVGGKELTIYDNLNPRTGELIWKDLCRGPHIPTTKFIPAFKITRSSAAYWRGDQNNADLQRIYGTAWESAEALEQHLELLAEAERRDHRKLGAELDLFSFPDELGSGLPVFHPKGGIIRQEMENYSRQRHVEAGYDFVNTPHITKGHLYEVSGHLDWYKDGMFPAMHIDEELNEDGTVRKPGQDYYLKPMNCPMHDLIFRSRGRSYRELPLRMFEFGSVYRYEKSGVVHGLTRVRGMTQDDAHIFCTPEQMRDELASVLRFILDVLKDYGLDDYYLELSTKNPDKFVGSDELWETATETLREVGVESGLNLVPDPGGAAFYGPKISVQVKDALGRNWQMSTIQLDFNLPELFELEYTGTDGAKHRPVMIHRALFGSIERFFGVLTEHYAGAFPAWLAPVQVVGIPVAEAFEEHLFDVVRRLKVQGIRAEVDVSDDRMQKKIRTHTTQKVPFMLLAGERDVEAGAVSFRFRDGTQINGVPVADAVAQIAAWVSRRENASPTAELVQVGNAG</sequence>
<dbReference type="InterPro" id="IPR004154">
    <property type="entry name" value="Anticodon-bd"/>
</dbReference>
<feature type="domain" description="TGS" evidence="16">
    <location>
        <begin position="1"/>
        <end position="68"/>
    </location>
</feature>
<evidence type="ECO:0000259" key="16">
    <source>
        <dbReference type="PROSITE" id="PS51880"/>
    </source>
</evidence>
<comment type="caution">
    <text evidence="17">The sequence shown here is derived from an EMBL/GenBank/DDBJ whole genome shotgun (WGS) entry which is preliminary data.</text>
</comment>
<evidence type="ECO:0000256" key="1">
    <source>
        <dbReference type="ARBA" id="ARBA00004496"/>
    </source>
</evidence>
<evidence type="ECO:0000256" key="6">
    <source>
        <dbReference type="ARBA" id="ARBA00022723"/>
    </source>
</evidence>
<keyword evidence="10 14" id="KW-0694">RNA-binding</keyword>
<keyword evidence="11 14" id="KW-0648">Protein biosynthesis</keyword>
<dbReference type="Gene3D" id="3.30.980.10">
    <property type="entry name" value="Threonyl-trna Synthetase, Chain A, domain 2"/>
    <property type="match status" value="1"/>
</dbReference>
<evidence type="ECO:0000256" key="5">
    <source>
        <dbReference type="ARBA" id="ARBA00022598"/>
    </source>
</evidence>
<dbReference type="SUPFAM" id="SSF55186">
    <property type="entry name" value="ThrRS/AlaRS common domain"/>
    <property type="match status" value="1"/>
</dbReference>
<comment type="subcellular location">
    <subcellularLocation>
        <location evidence="1 14">Cytoplasm</location>
    </subcellularLocation>
</comment>
<dbReference type="FunFam" id="3.30.930.10:FF:000019">
    <property type="entry name" value="Threonine--tRNA ligase"/>
    <property type="match status" value="1"/>
</dbReference>
<keyword evidence="6 14" id="KW-0479">Metal-binding</keyword>
<comment type="similarity">
    <text evidence="2 14">Belongs to the class-II aminoacyl-tRNA synthetase family.</text>
</comment>
<dbReference type="PANTHER" id="PTHR11451">
    <property type="entry name" value="THREONINE-TRNA LIGASE"/>
    <property type="match status" value="1"/>
</dbReference>
<dbReference type="NCBIfam" id="TIGR00418">
    <property type="entry name" value="thrS"/>
    <property type="match status" value="1"/>
</dbReference>
<keyword evidence="4 14" id="KW-0820">tRNA-binding</keyword>
<evidence type="ECO:0000313" key="18">
    <source>
        <dbReference type="Proteomes" id="UP001152755"/>
    </source>
</evidence>
<dbReference type="InterPro" id="IPR006195">
    <property type="entry name" value="aa-tRNA-synth_II"/>
</dbReference>
<dbReference type="CDD" id="cd00860">
    <property type="entry name" value="ThrRS_anticodon"/>
    <property type="match status" value="1"/>
</dbReference>
<keyword evidence="8 14" id="KW-0862">Zinc</keyword>
<dbReference type="SMART" id="SM00863">
    <property type="entry name" value="tRNA_SAD"/>
    <property type="match status" value="1"/>
</dbReference>
<comment type="subunit">
    <text evidence="14">Homodimer.</text>
</comment>
<keyword evidence="3 14" id="KW-0963">Cytoplasm</keyword>
<dbReference type="GO" id="GO:0046872">
    <property type="term" value="F:metal ion binding"/>
    <property type="evidence" value="ECO:0007669"/>
    <property type="project" value="UniProtKB-KW"/>
</dbReference>
<evidence type="ECO:0000256" key="4">
    <source>
        <dbReference type="ARBA" id="ARBA00022555"/>
    </source>
</evidence>
<dbReference type="SUPFAM" id="SSF55681">
    <property type="entry name" value="Class II aaRS and biotin synthetases"/>
    <property type="match status" value="1"/>
</dbReference>
<accession>A0A9X4RFT4</accession>
<evidence type="ECO:0000259" key="15">
    <source>
        <dbReference type="PROSITE" id="PS50862"/>
    </source>
</evidence>
<dbReference type="Gene3D" id="3.40.50.800">
    <property type="entry name" value="Anticodon-binding domain"/>
    <property type="match status" value="1"/>
</dbReference>
<keyword evidence="7 14" id="KW-0547">Nucleotide-binding</keyword>
<feature type="domain" description="Aminoacyl-transfer RNA synthetases class-II family profile" evidence="15">
    <location>
        <begin position="299"/>
        <end position="574"/>
    </location>
</feature>
<dbReference type="GO" id="GO:0005737">
    <property type="term" value="C:cytoplasm"/>
    <property type="evidence" value="ECO:0007669"/>
    <property type="project" value="UniProtKB-SubCell"/>
</dbReference>
<dbReference type="InterPro" id="IPR033728">
    <property type="entry name" value="ThrRS_core"/>
</dbReference>
<comment type="caution">
    <text evidence="14">Lacks conserved residue(s) required for the propagation of feature annotation.</text>
</comment>
<dbReference type="InterPro" id="IPR045864">
    <property type="entry name" value="aa-tRNA-synth_II/BPL/LPL"/>
</dbReference>
<dbReference type="Pfam" id="PF03129">
    <property type="entry name" value="HGTP_anticodon"/>
    <property type="match status" value="1"/>
</dbReference>
<dbReference type="FunFam" id="3.30.54.20:FF:000003">
    <property type="entry name" value="Threonine--tRNA ligase"/>
    <property type="match status" value="1"/>
</dbReference>
<dbReference type="InterPro" id="IPR018163">
    <property type="entry name" value="Thr/Ala-tRNA-synth_IIc_edit"/>
</dbReference>
<dbReference type="InterPro" id="IPR012947">
    <property type="entry name" value="tRNA_SAD"/>
</dbReference>
<dbReference type="FunFam" id="3.40.50.800:FF:000001">
    <property type="entry name" value="Threonine--tRNA ligase"/>
    <property type="match status" value="1"/>
</dbReference>
<comment type="catalytic activity">
    <reaction evidence="13 14">
        <text>tRNA(Thr) + L-threonine + ATP = L-threonyl-tRNA(Thr) + AMP + diphosphate + H(+)</text>
        <dbReference type="Rhea" id="RHEA:24624"/>
        <dbReference type="Rhea" id="RHEA-COMP:9670"/>
        <dbReference type="Rhea" id="RHEA-COMP:9704"/>
        <dbReference type="ChEBI" id="CHEBI:15378"/>
        <dbReference type="ChEBI" id="CHEBI:30616"/>
        <dbReference type="ChEBI" id="CHEBI:33019"/>
        <dbReference type="ChEBI" id="CHEBI:57926"/>
        <dbReference type="ChEBI" id="CHEBI:78442"/>
        <dbReference type="ChEBI" id="CHEBI:78534"/>
        <dbReference type="ChEBI" id="CHEBI:456215"/>
        <dbReference type="EC" id="6.1.1.3"/>
    </reaction>
</comment>
<keyword evidence="12 14" id="KW-0030">Aminoacyl-tRNA synthetase</keyword>
<evidence type="ECO:0000256" key="2">
    <source>
        <dbReference type="ARBA" id="ARBA00008226"/>
    </source>
</evidence>
<dbReference type="Pfam" id="PF00587">
    <property type="entry name" value="tRNA-synt_2b"/>
    <property type="match status" value="1"/>
</dbReference>
<evidence type="ECO:0000313" key="17">
    <source>
        <dbReference type="EMBL" id="MDG3016627.1"/>
    </source>
</evidence>
<protein>
    <recommendedName>
        <fullName evidence="14">Threonine--tRNA ligase</fullName>
        <ecNumber evidence="14">6.1.1.3</ecNumber>
    </recommendedName>
    <alternativeName>
        <fullName evidence="14">Threonyl-tRNA synthetase</fullName>
        <shortName evidence="14">ThrRS</shortName>
    </alternativeName>
</protein>
<dbReference type="CDD" id="cd00771">
    <property type="entry name" value="ThrRS_core"/>
    <property type="match status" value="1"/>
</dbReference>
<feature type="binding site" evidence="14">
    <location>
        <position position="424"/>
    </location>
    <ligand>
        <name>Zn(2+)</name>
        <dbReference type="ChEBI" id="CHEBI:29105"/>
        <note>catalytic</note>
    </ligand>
</feature>
<dbReference type="AlphaFoldDB" id="A0A9X4RFT4"/>
<dbReference type="Pfam" id="PF07973">
    <property type="entry name" value="tRNA_SAD"/>
    <property type="match status" value="1"/>
</dbReference>
<dbReference type="Proteomes" id="UP001152755">
    <property type="component" value="Unassembled WGS sequence"/>
</dbReference>
<dbReference type="SUPFAM" id="SSF52954">
    <property type="entry name" value="Class II aaRS ABD-related"/>
    <property type="match status" value="1"/>
</dbReference>
<dbReference type="PANTHER" id="PTHR11451:SF44">
    <property type="entry name" value="THREONINE--TRNA LIGASE, CHLOROPLASTIC_MITOCHONDRIAL 2"/>
    <property type="match status" value="1"/>
</dbReference>
<evidence type="ECO:0000256" key="9">
    <source>
        <dbReference type="ARBA" id="ARBA00022840"/>
    </source>
</evidence>
<dbReference type="GO" id="GO:0006435">
    <property type="term" value="P:threonyl-tRNA aminoacylation"/>
    <property type="evidence" value="ECO:0007669"/>
    <property type="project" value="UniProtKB-UniRule"/>
</dbReference>